<gene>
    <name evidence="1" type="ORF">SAMN04515671_0158</name>
</gene>
<dbReference type="OrthoDB" id="4426339at2"/>
<sequence>MSVPTSRAIDLTGVYTMISGLPVLHRDPDSVQIGSEPPHCLVLHHAPPEAASILRRLNGTAPVGAVLRDHDADPVPWREVLSQLLDAHLLVPAHQWRFSGVTAGAFLEPERDSLVHPFGIPAARRALQARQDAIVVVRGTGRVATAVATSLAAAGVGHVHQQPDRALRLADLADLAAGTATTGPRDGRIGSPTAGDTAILAANLRRSAPGVRVNAPAPHHRLTLVVLAGDGPPSPSLAAELTASRLPHLAVTAGLTTAAVGPFVLPGRSSCLACVLRRRSEIDHFRGTLEEELRHEIRVPAIQLAAAAASIAAADALSHIDGTTKPATLDGTIEWMLGDLAPRRRSWEVHPDCGCSA</sequence>
<organism evidence="1 2">
    <name type="scientific">Nakamurella panacisegetis</name>
    <dbReference type="NCBI Taxonomy" id="1090615"/>
    <lineage>
        <taxon>Bacteria</taxon>
        <taxon>Bacillati</taxon>
        <taxon>Actinomycetota</taxon>
        <taxon>Actinomycetes</taxon>
        <taxon>Nakamurellales</taxon>
        <taxon>Nakamurellaceae</taxon>
        <taxon>Nakamurella</taxon>
    </lineage>
</organism>
<protein>
    <recommendedName>
        <fullName evidence="3">Bacteriocin biosynthesis cyclodehydratase domain-containing protein</fullName>
    </recommendedName>
</protein>
<name>A0A1H0HPL2_9ACTN</name>
<keyword evidence="2" id="KW-1185">Reference proteome</keyword>
<proteinExistence type="predicted"/>
<evidence type="ECO:0000313" key="1">
    <source>
        <dbReference type="EMBL" id="SDO21112.1"/>
    </source>
</evidence>
<dbReference type="RefSeq" id="WP_090474113.1">
    <property type="nucleotide sequence ID" value="NZ_LT629710.1"/>
</dbReference>
<evidence type="ECO:0008006" key="3">
    <source>
        <dbReference type="Google" id="ProtNLM"/>
    </source>
</evidence>
<dbReference type="EMBL" id="LT629710">
    <property type="protein sequence ID" value="SDO21112.1"/>
    <property type="molecule type" value="Genomic_DNA"/>
</dbReference>
<reference evidence="1 2" key="1">
    <citation type="submission" date="2016-10" db="EMBL/GenBank/DDBJ databases">
        <authorList>
            <person name="de Groot N.N."/>
        </authorList>
    </citation>
    <scope>NUCLEOTIDE SEQUENCE [LARGE SCALE GENOMIC DNA]</scope>
    <source>
        <strain evidence="2">P4-7,KCTC 19426,CECT 7604</strain>
    </source>
</reference>
<dbReference type="Gene3D" id="3.40.50.720">
    <property type="entry name" value="NAD(P)-binding Rossmann-like Domain"/>
    <property type="match status" value="1"/>
</dbReference>
<accession>A0A1H0HPL2</accession>
<evidence type="ECO:0000313" key="2">
    <source>
        <dbReference type="Proteomes" id="UP000198741"/>
    </source>
</evidence>
<dbReference type="Proteomes" id="UP000198741">
    <property type="component" value="Chromosome I"/>
</dbReference>
<dbReference type="STRING" id="1090615.SAMN04515671_0158"/>
<dbReference type="AlphaFoldDB" id="A0A1H0HPL2"/>